<comment type="caution">
    <text evidence="5">The sequence shown here is derived from an EMBL/GenBank/DDBJ whole genome shotgun (WGS) entry which is preliminary data.</text>
</comment>
<accession>A0ABW7NBI6</accession>
<keyword evidence="6" id="KW-1185">Reference proteome</keyword>
<dbReference type="Pfam" id="PF01408">
    <property type="entry name" value="GFO_IDH_MocA"/>
    <property type="match status" value="1"/>
</dbReference>
<evidence type="ECO:0000313" key="5">
    <source>
        <dbReference type="EMBL" id="MFH6984992.1"/>
    </source>
</evidence>
<evidence type="ECO:0000256" key="1">
    <source>
        <dbReference type="ARBA" id="ARBA00010928"/>
    </source>
</evidence>
<evidence type="ECO:0000259" key="4">
    <source>
        <dbReference type="Pfam" id="PF02894"/>
    </source>
</evidence>
<reference evidence="5 6" key="1">
    <citation type="journal article" date="2013" name="Int. J. Syst. Evol. Microbiol.">
        <title>Marinoscillum luteum sp. nov., isolated from marine sediment.</title>
        <authorList>
            <person name="Cha I.T."/>
            <person name="Park S.J."/>
            <person name="Kim S.J."/>
            <person name="Kim J.G."/>
            <person name="Jung M.Y."/>
            <person name="Shin K.S."/>
            <person name="Kwon K.K."/>
            <person name="Yang S.H."/>
            <person name="Seo Y.S."/>
            <person name="Rhee S.K."/>
        </authorList>
    </citation>
    <scope>NUCLEOTIDE SEQUENCE [LARGE SCALE GENOMIC DNA]</scope>
    <source>
        <strain evidence="5 6">KCTC 23939</strain>
    </source>
</reference>
<dbReference type="InterPro" id="IPR004104">
    <property type="entry name" value="Gfo/Idh/MocA-like_OxRdtase_C"/>
</dbReference>
<dbReference type="SUPFAM" id="SSF55347">
    <property type="entry name" value="Glyceraldehyde-3-phosphate dehydrogenase-like, C-terminal domain"/>
    <property type="match status" value="1"/>
</dbReference>
<dbReference type="Proteomes" id="UP001610063">
    <property type="component" value="Unassembled WGS sequence"/>
</dbReference>
<organism evidence="5 6">
    <name type="scientific">Marinoscillum luteum</name>
    <dbReference type="NCBI Taxonomy" id="861051"/>
    <lineage>
        <taxon>Bacteria</taxon>
        <taxon>Pseudomonadati</taxon>
        <taxon>Bacteroidota</taxon>
        <taxon>Cytophagia</taxon>
        <taxon>Cytophagales</taxon>
        <taxon>Reichenbachiellaceae</taxon>
        <taxon>Marinoscillum</taxon>
    </lineage>
</organism>
<dbReference type="RefSeq" id="WP_395418439.1">
    <property type="nucleotide sequence ID" value="NZ_JBIPKE010000019.1"/>
</dbReference>
<dbReference type="Pfam" id="PF02894">
    <property type="entry name" value="GFO_IDH_MocA_C"/>
    <property type="match status" value="1"/>
</dbReference>
<protein>
    <submittedName>
        <fullName evidence="5">Gfo/Idh/MocA family oxidoreductase</fullName>
    </submittedName>
</protein>
<dbReference type="InterPro" id="IPR036291">
    <property type="entry name" value="NAD(P)-bd_dom_sf"/>
</dbReference>
<evidence type="ECO:0000259" key="3">
    <source>
        <dbReference type="Pfam" id="PF01408"/>
    </source>
</evidence>
<dbReference type="PANTHER" id="PTHR43708:SF5">
    <property type="entry name" value="CONSERVED EXPRESSED OXIDOREDUCTASE (EUROFUNG)-RELATED"/>
    <property type="match status" value="1"/>
</dbReference>
<dbReference type="InterPro" id="IPR051317">
    <property type="entry name" value="Gfo/Idh/MocA_oxidoreduct"/>
</dbReference>
<feature type="domain" description="Gfo/Idh/MocA-like oxidoreductase N-terminal" evidence="3">
    <location>
        <begin position="8"/>
        <end position="119"/>
    </location>
</feature>
<dbReference type="SUPFAM" id="SSF51735">
    <property type="entry name" value="NAD(P)-binding Rossmann-fold domains"/>
    <property type="match status" value="1"/>
</dbReference>
<proteinExistence type="inferred from homology"/>
<keyword evidence="2" id="KW-0560">Oxidoreductase</keyword>
<dbReference type="Gene3D" id="3.30.360.10">
    <property type="entry name" value="Dihydrodipicolinate Reductase, domain 2"/>
    <property type="match status" value="1"/>
</dbReference>
<evidence type="ECO:0000256" key="2">
    <source>
        <dbReference type="ARBA" id="ARBA00023002"/>
    </source>
</evidence>
<dbReference type="Gene3D" id="3.40.50.720">
    <property type="entry name" value="NAD(P)-binding Rossmann-like Domain"/>
    <property type="match status" value="1"/>
</dbReference>
<feature type="domain" description="Gfo/Idh/MocA-like oxidoreductase C-terminal" evidence="4">
    <location>
        <begin position="136"/>
        <end position="347"/>
    </location>
</feature>
<evidence type="ECO:0000313" key="6">
    <source>
        <dbReference type="Proteomes" id="UP001610063"/>
    </source>
</evidence>
<dbReference type="InterPro" id="IPR000683">
    <property type="entry name" value="Gfo/Idh/MocA-like_OxRdtase_N"/>
</dbReference>
<sequence length="348" mass="38471">MTNINAALLSFGMSGKVFHAPFLHLHPGFTLLGSWERSTKAIADQYPGTHSYDSLEAVLADDRIELVVVNTPTYTHYEYAKAALNAGKHVIVEKAFVGCTAEAVELQALARAQGLKLAVFQNRRWDSDFKTVQNVVRQGLLGDIVEASIDFARYTPQLSPKTHKEKPSAGAGIIKDLGAHVIDQALCLFGMPRSVFADIATTRADSQVDDYFDILLKYDKMRVHVKGGYFFREPTPSFAFFGTKGTFLKSRADVQEDQLKAGMKPNDPQYGVEPDTEQGLLHTEVEGKVIRENIQTLPGDYKEYYEAVYQSLTSDLPEPVTAQDGVNVMRIIDAAFESAEQGKVIDLG</sequence>
<name>A0ABW7NBI6_9BACT</name>
<comment type="similarity">
    <text evidence="1">Belongs to the Gfo/Idh/MocA family.</text>
</comment>
<gene>
    <name evidence="5" type="ORF">ACHKAR_16170</name>
</gene>
<dbReference type="EMBL" id="JBIPKE010000019">
    <property type="protein sequence ID" value="MFH6984992.1"/>
    <property type="molecule type" value="Genomic_DNA"/>
</dbReference>
<dbReference type="PANTHER" id="PTHR43708">
    <property type="entry name" value="CONSERVED EXPRESSED OXIDOREDUCTASE (EUROFUNG)"/>
    <property type="match status" value="1"/>
</dbReference>